<dbReference type="GO" id="GO:0005763">
    <property type="term" value="C:mitochondrial small ribosomal subunit"/>
    <property type="evidence" value="ECO:0007669"/>
    <property type="project" value="InterPro"/>
</dbReference>
<keyword evidence="5" id="KW-0687">Ribonucleoprotein</keyword>
<evidence type="ECO:0000313" key="9">
    <source>
        <dbReference type="EMBL" id="KAF3765510.1"/>
    </source>
</evidence>
<evidence type="ECO:0000256" key="3">
    <source>
        <dbReference type="ARBA" id="ARBA00022980"/>
    </source>
</evidence>
<evidence type="ECO:0000256" key="7">
    <source>
        <dbReference type="ARBA" id="ARBA00035421"/>
    </source>
</evidence>
<dbReference type="EMBL" id="MU032347">
    <property type="protein sequence ID" value="KAF3765510.1"/>
    <property type="molecule type" value="Genomic_DNA"/>
</dbReference>
<keyword evidence="3" id="KW-0689">Ribosomal protein</keyword>
<reference evidence="9" key="1">
    <citation type="journal article" date="2020" name="Phytopathology">
        <title>Genome sequence of the chestnut blight fungus Cryphonectria parasitica EP155: A fundamental resource for an archetypical invasive plant pathogen.</title>
        <authorList>
            <person name="Crouch J.A."/>
            <person name="Dawe A."/>
            <person name="Aerts A."/>
            <person name="Barry K."/>
            <person name="Churchill A.C.L."/>
            <person name="Grimwood J."/>
            <person name="Hillman B."/>
            <person name="Milgroom M.G."/>
            <person name="Pangilinan J."/>
            <person name="Smith M."/>
            <person name="Salamov A."/>
            <person name="Schmutz J."/>
            <person name="Yadav J."/>
            <person name="Grigoriev I.V."/>
            <person name="Nuss D."/>
        </authorList>
    </citation>
    <scope>NUCLEOTIDE SEQUENCE</scope>
    <source>
        <strain evidence="9">EP155</strain>
    </source>
</reference>
<gene>
    <name evidence="9" type="ORF">M406DRAFT_321975</name>
</gene>
<dbReference type="RefSeq" id="XP_040776471.1">
    <property type="nucleotide sequence ID" value="XM_040919584.1"/>
</dbReference>
<comment type="caution">
    <text evidence="9">The sequence shown here is derived from an EMBL/GenBank/DDBJ whole genome shotgun (WGS) entry which is preliminary data.</text>
</comment>
<dbReference type="GeneID" id="63836713"/>
<comment type="similarity">
    <text evidence="2">Belongs to the mitochondrion-specific ribosomal protein mS23 family.</text>
</comment>
<evidence type="ECO:0000313" key="10">
    <source>
        <dbReference type="Proteomes" id="UP000803844"/>
    </source>
</evidence>
<evidence type="ECO:0000256" key="2">
    <source>
        <dbReference type="ARBA" id="ARBA00009864"/>
    </source>
</evidence>
<dbReference type="InterPro" id="IPR059242">
    <property type="entry name" value="mS23_dom"/>
</dbReference>
<dbReference type="GO" id="GO:0003735">
    <property type="term" value="F:structural constituent of ribosome"/>
    <property type="evidence" value="ECO:0007669"/>
    <property type="project" value="InterPro"/>
</dbReference>
<comment type="subcellular location">
    <subcellularLocation>
        <location evidence="1">Mitochondrion</location>
    </subcellularLocation>
</comment>
<dbReference type="Proteomes" id="UP000803844">
    <property type="component" value="Unassembled WGS sequence"/>
</dbReference>
<dbReference type="CDD" id="cd23701">
    <property type="entry name" value="At1g26750"/>
    <property type="match status" value="1"/>
</dbReference>
<dbReference type="Pfam" id="PF13741">
    <property type="entry name" value="MRP-S25"/>
    <property type="match status" value="1"/>
</dbReference>
<dbReference type="InterPro" id="IPR016939">
    <property type="entry name" value="Ribosomal_mS23_fun"/>
</dbReference>
<keyword evidence="4" id="KW-0496">Mitochondrion</keyword>
<protein>
    <recommendedName>
        <fullName evidence="6">Small ribosomal subunit protein mS23</fullName>
    </recommendedName>
    <alternativeName>
        <fullName evidence="7">37S ribosomal protein S25, mitochondrial</fullName>
    </alternativeName>
</protein>
<dbReference type="AlphaFoldDB" id="A0A9P4Y3L4"/>
<accession>A0A9P4Y3L4</accession>
<evidence type="ECO:0000256" key="6">
    <source>
        <dbReference type="ARBA" id="ARBA00035137"/>
    </source>
</evidence>
<evidence type="ECO:0000256" key="4">
    <source>
        <dbReference type="ARBA" id="ARBA00023128"/>
    </source>
</evidence>
<evidence type="ECO:0000256" key="1">
    <source>
        <dbReference type="ARBA" id="ARBA00004173"/>
    </source>
</evidence>
<feature type="region of interest" description="Disordered" evidence="8">
    <location>
        <begin position="1"/>
        <end position="23"/>
    </location>
</feature>
<dbReference type="OrthoDB" id="5542239at2759"/>
<proteinExistence type="inferred from homology"/>
<keyword evidence="10" id="KW-1185">Reference proteome</keyword>
<dbReference type="PANTHER" id="PTHR37799">
    <property type="entry name" value="37S RIBOSOMAL PROTEIN S25, MITOCHONDRIAL"/>
    <property type="match status" value="1"/>
</dbReference>
<organism evidence="9 10">
    <name type="scientific">Cryphonectria parasitica (strain ATCC 38755 / EP155)</name>
    <dbReference type="NCBI Taxonomy" id="660469"/>
    <lineage>
        <taxon>Eukaryota</taxon>
        <taxon>Fungi</taxon>
        <taxon>Dikarya</taxon>
        <taxon>Ascomycota</taxon>
        <taxon>Pezizomycotina</taxon>
        <taxon>Sordariomycetes</taxon>
        <taxon>Sordariomycetidae</taxon>
        <taxon>Diaporthales</taxon>
        <taxon>Cryphonectriaceae</taxon>
        <taxon>Cryphonectria-Endothia species complex</taxon>
        <taxon>Cryphonectria</taxon>
    </lineage>
</organism>
<dbReference type="PANTHER" id="PTHR37799:SF1">
    <property type="entry name" value="SMALL RIBOSOMAL SUBUNIT PROTEIN MS23"/>
    <property type="match status" value="1"/>
</dbReference>
<feature type="non-terminal residue" evidence="9">
    <location>
        <position position="152"/>
    </location>
</feature>
<name>A0A9P4Y3L4_CRYP1</name>
<evidence type="ECO:0000256" key="8">
    <source>
        <dbReference type="SAM" id="MobiDB-lite"/>
    </source>
</evidence>
<sequence length="152" mass="17786">MGRSFRPARVYQTAKTSLAHPRKSRGEVVVPPVWLKVIEKIPPSEILTRPKPTPHREPDARQRRPKNLFKPQRISFPEDELRRTFFKDHPWELARPRIAVEYDGKDARHVNWERGLAQPGMQVTGESVIQRQLWLMQHGLPERVQNEATGDF</sequence>
<evidence type="ECO:0000256" key="5">
    <source>
        <dbReference type="ARBA" id="ARBA00023274"/>
    </source>
</evidence>
<feature type="region of interest" description="Disordered" evidence="8">
    <location>
        <begin position="45"/>
        <end position="66"/>
    </location>
</feature>